<feature type="compositionally biased region" description="Basic and acidic residues" evidence="1">
    <location>
        <begin position="72"/>
        <end position="95"/>
    </location>
</feature>
<protein>
    <submittedName>
        <fullName evidence="3">Uncharacterized protein</fullName>
    </submittedName>
</protein>
<keyword evidence="2" id="KW-0812">Transmembrane</keyword>
<feature type="region of interest" description="Disordered" evidence="1">
    <location>
        <begin position="1"/>
        <end position="149"/>
    </location>
</feature>
<proteinExistence type="predicted"/>
<dbReference type="Proteomes" id="UP000007879">
    <property type="component" value="Unassembled WGS sequence"/>
</dbReference>
<accession>A0AAN0K438</accession>
<dbReference type="GeneID" id="109593131"/>
<reference evidence="3" key="2">
    <citation type="submission" date="2024-06" db="UniProtKB">
        <authorList>
            <consortium name="EnsemblMetazoa"/>
        </authorList>
    </citation>
    <scope>IDENTIFICATION</scope>
</reference>
<feature type="transmembrane region" description="Helical" evidence="2">
    <location>
        <begin position="182"/>
        <end position="201"/>
    </location>
</feature>
<feature type="compositionally biased region" description="Polar residues" evidence="1">
    <location>
        <begin position="100"/>
        <end position="113"/>
    </location>
</feature>
<dbReference type="EnsemblMetazoa" id="XM_020008370.1">
    <property type="protein sequence ID" value="XP_019863929.1"/>
    <property type="gene ID" value="LOC109593131"/>
</dbReference>
<evidence type="ECO:0000256" key="1">
    <source>
        <dbReference type="SAM" id="MobiDB-lite"/>
    </source>
</evidence>
<keyword evidence="2" id="KW-1133">Transmembrane helix</keyword>
<dbReference type="RefSeq" id="XP_019863929.1">
    <property type="nucleotide sequence ID" value="XM_020008370.1"/>
</dbReference>
<feature type="compositionally biased region" description="Polar residues" evidence="1">
    <location>
        <begin position="140"/>
        <end position="149"/>
    </location>
</feature>
<organism evidence="3 4">
    <name type="scientific">Amphimedon queenslandica</name>
    <name type="common">Sponge</name>
    <dbReference type="NCBI Taxonomy" id="400682"/>
    <lineage>
        <taxon>Eukaryota</taxon>
        <taxon>Metazoa</taxon>
        <taxon>Porifera</taxon>
        <taxon>Demospongiae</taxon>
        <taxon>Heteroscleromorpha</taxon>
        <taxon>Haplosclerida</taxon>
        <taxon>Niphatidae</taxon>
        <taxon>Amphimedon</taxon>
    </lineage>
</organism>
<evidence type="ECO:0000256" key="2">
    <source>
        <dbReference type="SAM" id="Phobius"/>
    </source>
</evidence>
<reference evidence="4" key="1">
    <citation type="journal article" date="2010" name="Nature">
        <title>The Amphimedon queenslandica genome and the evolution of animal complexity.</title>
        <authorList>
            <person name="Srivastava M."/>
            <person name="Simakov O."/>
            <person name="Chapman J."/>
            <person name="Fahey B."/>
            <person name="Gauthier M.E."/>
            <person name="Mitros T."/>
            <person name="Richards G.S."/>
            <person name="Conaco C."/>
            <person name="Dacre M."/>
            <person name="Hellsten U."/>
            <person name="Larroux C."/>
            <person name="Putnam N.H."/>
            <person name="Stanke M."/>
            <person name="Adamska M."/>
            <person name="Darling A."/>
            <person name="Degnan S.M."/>
            <person name="Oakley T.H."/>
            <person name="Plachetzki D.C."/>
            <person name="Zhai Y."/>
            <person name="Adamski M."/>
            <person name="Calcino A."/>
            <person name="Cummins S.F."/>
            <person name="Goodstein D.M."/>
            <person name="Harris C."/>
            <person name="Jackson D.J."/>
            <person name="Leys S.P."/>
            <person name="Shu S."/>
            <person name="Woodcroft B.J."/>
            <person name="Vervoort M."/>
            <person name="Kosik K.S."/>
            <person name="Manning G."/>
            <person name="Degnan B.M."/>
            <person name="Rokhsar D.S."/>
        </authorList>
    </citation>
    <scope>NUCLEOTIDE SEQUENCE [LARGE SCALE GENOMIC DNA]</scope>
</reference>
<dbReference type="AlphaFoldDB" id="A0AAN0K438"/>
<name>A0AAN0K438_AMPQE</name>
<evidence type="ECO:0000313" key="3">
    <source>
        <dbReference type="EnsemblMetazoa" id="XP_019863929.1"/>
    </source>
</evidence>
<feature type="compositionally biased region" description="Low complexity" evidence="1">
    <location>
        <begin position="30"/>
        <end position="40"/>
    </location>
</feature>
<keyword evidence="4" id="KW-1185">Reference proteome</keyword>
<sequence length="512" mass="58092">MANLTSNESSSNDTELSERDYLIRGRGRGMRSNGGRRAAGFGRSHAYERSLGRGRGIGGNEAQRAAGFRRGHSYERTHGRESISPDFGPRERLLEEQSESDNGPIQKSPTQLPRITPVRNIISPKVPNYDKNEDDETQNDRQNPTPTARCNNVRLKENEYPIRRHCFHDCTKKIFRNRKKCAIIPLVLAFVFMVIFIVCILRITEMYWYYHFGDGDNNTKELFIPVESVVDVDLTSLNISTIHDNKLNVTIFNKSSLVRIAIGHDGQQISLPLKTNITLGKGQSKSILRYWKSHDNVAGTIKLLNYEHHITIGYKWGNMTHPPHGNCSDHSNELSGTSNIFDISKCFLDSDRGNNQNIIHMHICHNEKEEVDVETIQTAIIDIDITESYVLPNKESYKSIYNDDTVNQNSAVLQFPSLLSELQHPSSVYINTFYPNTNGEDDNEMNLNEVIKLDLKPQASEDDMEIIETVALVITAILSLLLSLMMFGIGIRCCCCHIKTGFYALGLFYEEQ</sequence>
<feature type="compositionally biased region" description="Polar residues" evidence="1">
    <location>
        <begin position="1"/>
        <end position="14"/>
    </location>
</feature>
<evidence type="ECO:0000313" key="4">
    <source>
        <dbReference type="Proteomes" id="UP000007879"/>
    </source>
</evidence>
<feature type="transmembrane region" description="Helical" evidence="2">
    <location>
        <begin position="470"/>
        <end position="491"/>
    </location>
</feature>
<keyword evidence="2" id="KW-0472">Membrane</keyword>
<dbReference type="KEGG" id="aqu:109593131"/>